<dbReference type="PROSITE" id="PS51186">
    <property type="entry name" value="GNAT"/>
    <property type="match status" value="1"/>
</dbReference>
<dbReference type="RefSeq" id="WP_022920181.1">
    <property type="nucleotide sequence ID" value="NZ_BMLB01000010.1"/>
</dbReference>
<keyword evidence="3" id="KW-1185">Reference proteome</keyword>
<dbReference type="Proteomes" id="UP000662111">
    <property type="component" value="Unassembled WGS sequence"/>
</dbReference>
<dbReference type="Gene3D" id="3.40.630.30">
    <property type="match status" value="1"/>
</dbReference>
<accession>A0ABQ2FDH4</accession>
<dbReference type="EMBL" id="BMLB01000010">
    <property type="protein sequence ID" value="GGK83748.1"/>
    <property type="molecule type" value="Genomic_DNA"/>
</dbReference>
<evidence type="ECO:0000313" key="3">
    <source>
        <dbReference type="Proteomes" id="UP000662111"/>
    </source>
</evidence>
<dbReference type="InterPro" id="IPR000182">
    <property type="entry name" value="GNAT_dom"/>
</dbReference>
<dbReference type="Pfam" id="PF13302">
    <property type="entry name" value="Acetyltransf_3"/>
    <property type="match status" value="1"/>
</dbReference>
<organism evidence="2 3">
    <name type="scientific">Ornithinimicrobium pekingense</name>
    <dbReference type="NCBI Taxonomy" id="384677"/>
    <lineage>
        <taxon>Bacteria</taxon>
        <taxon>Bacillati</taxon>
        <taxon>Actinomycetota</taxon>
        <taxon>Actinomycetes</taxon>
        <taxon>Micrococcales</taxon>
        <taxon>Ornithinimicrobiaceae</taxon>
        <taxon>Ornithinimicrobium</taxon>
    </lineage>
</organism>
<dbReference type="InterPro" id="IPR051531">
    <property type="entry name" value="N-acetyltransferase"/>
</dbReference>
<sequence>MASPDDDLPTSQGDPSLGFVAFGRVYGMTGLGSRVTLRGLGAADADLIAAWSCDADFCRAAGWSIRPVEQHRAFQHRLIADPPADLLRLAAVQDGHLVGYVDLHGSDPDRRELGFLVGPREVWGQGLGIAAATAGLKYGFQELGLKKIWAEAMDANRASIRILQRLGMAETGYGDVATHLGQPSRYRQFAIAAE</sequence>
<dbReference type="InterPro" id="IPR016181">
    <property type="entry name" value="Acyl_CoA_acyltransferase"/>
</dbReference>
<gene>
    <name evidence="2" type="ORF">GCM10011509_35300</name>
</gene>
<evidence type="ECO:0000313" key="2">
    <source>
        <dbReference type="EMBL" id="GGK83748.1"/>
    </source>
</evidence>
<evidence type="ECO:0000259" key="1">
    <source>
        <dbReference type="PROSITE" id="PS51186"/>
    </source>
</evidence>
<dbReference type="PANTHER" id="PTHR43792">
    <property type="entry name" value="GNAT FAMILY, PUTATIVE (AFU_ORTHOLOGUE AFUA_3G00765)-RELATED-RELATED"/>
    <property type="match status" value="1"/>
</dbReference>
<reference evidence="3" key="1">
    <citation type="journal article" date="2019" name="Int. J. Syst. Evol. Microbiol.">
        <title>The Global Catalogue of Microorganisms (GCM) 10K type strain sequencing project: providing services to taxonomists for standard genome sequencing and annotation.</title>
        <authorList>
            <consortium name="The Broad Institute Genomics Platform"/>
            <consortium name="The Broad Institute Genome Sequencing Center for Infectious Disease"/>
            <person name="Wu L."/>
            <person name="Ma J."/>
        </authorList>
    </citation>
    <scope>NUCLEOTIDE SEQUENCE [LARGE SCALE GENOMIC DNA]</scope>
    <source>
        <strain evidence="3">CGMCC 1.5362</strain>
    </source>
</reference>
<proteinExistence type="predicted"/>
<dbReference type="PANTHER" id="PTHR43792:SF1">
    <property type="entry name" value="N-ACETYLTRANSFERASE DOMAIN-CONTAINING PROTEIN"/>
    <property type="match status" value="1"/>
</dbReference>
<feature type="domain" description="N-acetyltransferase" evidence="1">
    <location>
        <begin position="35"/>
        <end position="191"/>
    </location>
</feature>
<comment type="caution">
    <text evidence="2">The sequence shown here is derived from an EMBL/GenBank/DDBJ whole genome shotgun (WGS) entry which is preliminary data.</text>
</comment>
<protein>
    <submittedName>
        <fullName evidence="2">Acetyltransferase ribosomal protein N-acetylase</fullName>
    </submittedName>
</protein>
<dbReference type="SUPFAM" id="SSF55729">
    <property type="entry name" value="Acyl-CoA N-acyltransferases (Nat)"/>
    <property type="match status" value="1"/>
</dbReference>
<name>A0ABQ2FDH4_9MICO</name>